<accession>A0A9P3CSY5</accession>
<feature type="compositionally biased region" description="Basic and acidic residues" evidence="1">
    <location>
        <begin position="78"/>
        <end position="98"/>
    </location>
</feature>
<name>A0A9P3CSY5_9PEZI</name>
<comment type="caution">
    <text evidence="2">The sequence shown here is derived from an EMBL/GenBank/DDBJ whole genome shotgun (WGS) entry which is preliminary data.</text>
</comment>
<gene>
    <name evidence="2" type="ORF">CKM354_000701100</name>
</gene>
<dbReference type="RefSeq" id="XP_044658285.1">
    <property type="nucleotide sequence ID" value="XM_044802350.1"/>
</dbReference>
<evidence type="ECO:0000256" key="1">
    <source>
        <dbReference type="SAM" id="MobiDB-lite"/>
    </source>
</evidence>
<sequence length="98" mass="10914">MAPLYTKPKFLIGIANLFATGGATLYLKNKIEYSLEENEARSDEIEGTLRGHIGLIHEAHDRIEKKLGTAGIGAGGLENRDIYDQRGRDDKKDDKDKK</sequence>
<reference evidence="2 3" key="1">
    <citation type="submission" date="2021-01" db="EMBL/GenBank/DDBJ databases">
        <title>Cercospora kikuchii MAFF 305040 whole genome shotgun sequence.</title>
        <authorList>
            <person name="Kashiwa T."/>
            <person name="Suzuki T."/>
        </authorList>
    </citation>
    <scope>NUCLEOTIDE SEQUENCE [LARGE SCALE GENOMIC DNA]</scope>
    <source>
        <strain evidence="2 3">MAFF 305040</strain>
    </source>
</reference>
<dbReference type="EMBL" id="BOLY01000004">
    <property type="protein sequence ID" value="GIZ43798.1"/>
    <property type="molecule type" value="Genomic_DNA"/>
</dbReference>
<protein>
    <submittedName>
        <fullName evidence="2">Uncharacterized protein</fullName>
    </submittedName>
</protein>
<feature type="region of interest" description="Disordered" evidence="1">
    <location>
        <begin position="71"/>
        <end position="98"/>
    </location>
</feature>
<proteinExistence type="predicted"/>
<dbReference type="Proteomes" id="UP000825890">
    <property type="component" value="Unassembled WGS sequence"/>
</dbReference>
<evidence type="ECO:0000313" key="2">
    <source>
        <dbReference type="EMBL" id="GIZ43798.1"/>
    </source>
</evidence>
<organism evidence="2 3">
    <name type="scientific">Cercospora kikuchii</name>
    <dbReference type="NCBI Taxonomy" id="84275"/>
    <lineage>
        <taxon>Eukaryota</taxon>
        <taxon>Fungi</taxon>
        <taxon>Dikarya</taxon>
        <taxon>Ascomycota</taxon>
        <taxon>Pezizomycotina</taxon>
        <taxon>Dothideomycetes</taxon>
        <taxon>Dothideomycetidae</taxon>
        <taxon>Mycosphaerellales</taxon>
        <taxon>Mycosphaerellaceae</taxon>
        <taxon>Cercospora</taxon>
    </lineage>
</organism>
<dbReference type="AlphaFoldDB" id="A0A9P3CSY5"/>
<evidence type="ECO:0000313" key="3">
    <source>
        <dbReference type="Proteomes" id="UP000825890"/>
    </source>
</evidence>
<dbReference type="OrthoDB" id="113620at2759"/>
<keyword evidence="3" id="KW-1185">Reference proteome</keyword>
<dbReference type="GeneID" id="68292586"/>